<dbReference type="Pfam" id="PF04306">
    <property type="entry name" value="DUF456"/>
    <property type="match status" value="1"/>
</dbReference>
<dbReference type="InterPro" id="IPR007403">
    <property type="entry name" value="DUF456"/>
</dbReference>
<name>A0ABT4PE47_9BACT</name>
<dbReference type="EMBL" id="JAPZVM010000001">
    <property type="protein sequence ID" value="MCZ8371288.1"/>
    <property type="molecule type" value="Genomic_DNA"/>
</dbReference>
<evidence type="ECO:0000313" key="2">
    <source>
        <dbReference type="EMBL" id="MCZ8371288.1"/>
    </source>
</evidence>
<organism evidence="2 3">
    <name type="scientific">Phocaeicola acetigenes</name>
    <dbReference type="NCBI Taxonomy" id="3016083"/>
    <lineage>
        <taxon>Bacteria</taxon>
        <taxon>Pseudomonadati</taxon>
        <taxon>Bacteroidota</taxon>
        <taxon>Bacteroidia</taxon>
        <taxon>Bacteroidales</taxon>
        <taxon>Bacteroidaceae</taxon>
        <taxon>Phocaeicola</taxon>
    </lineage>
</organism>
<reference evidence="2" key="1">
    <citation type="submission" date="2022-12" db="EMBL/GenBank/DDBJ databases">
        <title>Phocaeicola acetigenes sp. nov., isolated feces from a healthy human.</title>
        <authorList>
            <person name="Do H."/>
            <person name="Ha Y.B."/>
            <person name="Kim J.-S."/>
            <person name="Suh M.K."/>
            <person name="Kim H.S."/>
            <person name="Lee J.-S."/>
        </authorList>
    </citation>
    <scope>NUCLEOTIDE SEQUENCE</scope>
    <source>
        <strain evidence="2">KGMB11183</strain>
    </source>
</reference>
<evidence type="ECO:0000313" key="3">
    <source>
        <dbReference type="Proteomes" id="UP001141933"/>
    </source>
</evidence>
<accession>A0ABT4PE47</accession>
<dbReference type="Proteomes" id="UP001141933">
    <property type="component" value="Unassembled WGS sequence"/>
</dbReference>
<feature type="transmembrane region" description="Helical" evidence="1">
    <location>
        <begin position="51"/>
        <end position="73"/>
    </location>
</feature>
<keyword evidence="1" id="KW-0472">Membrane</keyword>
<proteinExistence type="predicted"/>
<protein>
    <submittedName>
        <fullName evidence="2">DUF456 domain-containing protein</fullName>
    </submittedName>
</protein>
<gene>
    <name evidence="2" type="ORF">O6P32_00995</name>
</gene>
<evidence type="ECO:0000256" key="1">
    <source>
        <dbReference type="SAM" id="Phobius"/>
    </source>
</evidence>
<dbReference type="PANTHER" id="PTHR39165">
    <property type="entry name" value="IG HYPOTHETICAL 17883"/>
    <property type="match status" value="1"/>
</dbReference>
<dbReference type="RefSeq" id="WP_269876630.1">
    <property type="nucleotide sequence ID" value="NZ_JAPZVM010000001.1"/>
</dbReference>
<keyword evidence="1" id="KW-1133">Transmembrane helix</keyword>
<keyword evidence="3" id="KW-1185">Reference proteome</keyword>
<sequence>MMDIILIVLSIICLLTGFLGCVLPALPGPPVSYVGLLLLHFTDRVQFSTSQLLVWLGLVALSLLLDYLIPMWGSKYSGGTKWGSWGAFAGSIIGLFFLPYGLLLGPFLGAMIGELLGDKGLSVALKSGIGSLLGFLFGTILKVILCAYFIVAFFTSLW</sequence>
<comment type="caution">
    <text evidence="2">The sequence shown here is derived from an EMBL/GenBank/DDBJ whole genome shotgun (WGS) entry which is preliminary data.</text>
</comment>
<dbReference type="PANTHER" id="PTHR39165:SF1">
    <property type="entry name" value="DUF456 DOMAIN-CONTAINING PROTEIN"/>
    <property type="match status" value="1"/>
</dbReference>
<keyword evidence="1" id="KW-0812">Transmembrane</keyword>
<feature type="transmembrane region" description="Helical" evidence="1">
    <location>
        <begin position="85"/>
        <end position="112"/>
    </location>
</feature>
<feature type="transmembrane region" description="Helical" evidence="1">
    <location>
        <begin position="132"/>
        <end position="154"/>
    </location>
</feature>